<dbReference type="EMBL" id="CASHSV030000002">
    <property type="protein sequence ID" value="CAJ2635771.1"/>
    <property type="molecule type" value="Genomic_DNA"/>
</dbReference>
<organism evidence="1 2">
    <name type="scientific">Trifolium pratense</name>
    <name type="common">Red clover</name>
    <dbReference type="NCBI Taxonomy" id="57577"/>
    <lineage>
        <taxon>Eukaryota</taxon>
        <taxon>Viridiplantae</taxon>
        <taxon>Streptophyta</taxon>
        <taxon>Embryophyta</taxon>
        <taxon>Tracheophyta</taxon>
        <taxon>Spermatophyta</taxon>
        <taxon>Magnoliopsida</taxon>
        <taxon>eudicotyledons</taxon>
        <taxon>Gunneridae</taxon>
        <taxon>Pentapetalae</taxon>
        <taxon>rosids</taxon>
        <taxon>fabids</taxon>
        <taxon>Fabales</taxon>
        <taxon>Fabaceae</taxon>
        <taxon>Papilionoideae</taxon>
        <taxon>50 kb inversion clade</taxon>
        <taxon>NPAAA clade</taxon>
        <taxon>Hologalegina</taxon>
        <taxon>IRL clade</taxon>
        <taxon>Trifolieae</taxon>
        <taxon>Trifolium</taxon>
    </lineage>
</organism>
<reference evidence="1" key="1">
    <citation type="submission" date="2023-10" db="EMBL/GenBank/DDBJ databases">
        <authorList>
            <person name="Rodriguez Cubillos JULIANA M."/>
            <person name="De Vega J."/>
        </authorList>
    </citation>
    <scope>NUCLEOTIDE SEQUENCE</scope>
</reference>
<accession>A0ACB0IUT9</accession>
<protein>
    <submittedName>
        <fullName evidence="1">Uncharacterized protein</fullName>
    </submittedName>
</protein>
<name>A0ACB0IUT9_TRIPR</name>
<sequence>MLFSIPFIVVFSSLCLLTKQTEIKESDAEISLGHNIKQGGYVEEPILNSQSKEIYKECLKNHASSIGGYALDGCCEFLPAGIKGTSEFFRCAACGCHKNFHRKVTIAREPTHFLFKTTYSPQPTPISIVPQTTNGYPHATGPSSGSTTALAFPSTIIHDGAVEGSSSSKKRFRTKFTPEQKENMLNFAVKIGWRIQKHDQEVVEHFCNKIGVKYHVFKVWMLNNRNTVGKKH</sequence>
<dbReference type="Proteomes" id="UP001177021">
    <property type="component" value="Unassembled WGS sequence"/>
</dbReference>
<comment type="caution">
    <text evidence="1">The sequence shown here is derived from an EMBL/GenBank/DDBJ whole genome shotgun (WGS) entry which is preliminary data.</text>
</comment>
<evidence type="ECO:0000313" key="1">
    <source>
        <dbReference type="EMBL" id="CAJ2635771.1"/>
    </source>
</evidence>
<gene>
    <name evidence="1" type="ORF">MILVUS5_LOCUS6385</name>
</gene>
<evidence type="ECO:0000313" key="2">
    <source>
        <dbReference type="Proteomes" id="UP001177021"/>
    </source>
</evidence>
<proteinExistence type="predicted"/>
<keyword evidence="2" id="KW-1185">Reference proteome</keyword>